<dbReference type="EnsemblMetazoa" id="GAUT045582-RA">
    <property type="protein sequence ID" value="GAUT045582-PA"/>
    <property type="gene ID" value="GAUT045582"/>
</dbReference>
<evidence type="ECO:0000313" key="1">
    <source>
        <dbReference type="EnsemblMetazoa" id="GAUT045582-PA"/>
    </source>
</evidence>
<organism evidence="1 2">
    <name type="scientific">Glossina austeni</name>
    <name type="common">Savannah tsetse fly</name>
    <dbReference type="NCBI Taxonomy" id="7395"/>
    <lineage>
        <taxon>Eukaryota</taxon>
        <taxon>Metazoa</taxon>
        <taxon>Ecdysozoa</taxon>
        <taxon>Arthropoda</taxon>
        <taxon>Hexapoda</taxon>
        <taxon>Insecta</taxon>
        <taxon>Pterygota</taxon>
        <taxon>Neoptera</taxon>
        <taxon>Endopterygota</taxon>
        <taxon>Diptera</taxon>
        <taxon>Brachycera</taxon>
        <taxon>Muscomorpha</taxon>
        <taxon>Hippoboscoidea</taxon>
        <taxon>Glossinidae</taxon>
        <taxon>Glossina</taxon>
    </lineage>
</organism>
<keyword evidence="2" id="KW-1185">Reference proteome</keyword>
<proteinExistence type="predicted"/>
<name>A0A1A9VRZ1_GLOAU</name>
<protein>
    <submittedName>
        <fullName evidence="1">Uncharacterized protein</fullName>
    </submittedName>
</protein>
<dbReference type="VEuPathDB" id="VectorBase:GAUT045582"/>
<dbReference type="AlphaFoldDB" id="A0A1A9VRZ1"/>
<sequence>MAASPLGGRDNNKKDIKHIQITVEMFSEFDVLRLLMNLEIMNNSKFDGKSHIGWEARDDQRKTQQFSRCCKLNETINTLSSANDGIVGPGTITSPWTPVSAGPPGPLGPADTNGSMVDSKNLDVGDMSDQHMHAIRRRCEEL</sequence>
<accession>A0A1A9VRZ1</accession>
<dbReference type="Proteomes" id="UP000078200">
    <property type="component" value="Unassembled WGS sequence"/>
</dbReference>
<reference evidence="1" key="1">
    <citation type="submission" date="2020-05" db="UniProtKB">
        <authorList>
            <consortium name="EnsemblMetazoa"/>
        </authorList>
    </citation>
    <scope>IDENTIFICATION</scope>
    <source>
        <strain evidence="1">TTRI</strain>
    </source>
</reference>
<evidence type="ECO:0000313" key="2">
    <source>
        <dbReference type="Proteomes" id="UP000078200"/>
    </source>
</evidence>